<feature type="non-terminal residue" evidence="8">
    <location>
        <position position="366"/>
    </location>
</feature>
<evidence type="ECO:0000256" key="3">
    <source>
        <dbReference type="ARBA" id="ARBA00022827"/>
    </source>
</evidence>
<evidence type="ECO:0000256" key="6">
    <source>
        <dbReference type="SAM" id="Phobius"/>
    </source>
</evidence>
<keyword evidence="2" id="KW-0285">Flavoprotein</keyword>
<gene>
    <name evidence="8" type="ORF">COU09_02820</name>
</gene>
<reference evidence="9" key="1">
    <citation type="submission" date="2017-09" db="EMBL/GenBank/DDBJ databases">
        <title>Depth-based differentiation of microbial function through sediment-hosted aquifers and enrichment of novel symbionts in the deep terrestrial subsurface.</title>
        <authorList>
            <person name="Probst A.J."/>
            <person name="Ladd B."/>
            <person name="Jarett J.K."/>
            <person name="Geller-Mcgrath D.E."/>
            <person name="Sieber C.M.K."/>
            <person name="Emerson J.B."/>
            <person name="Anantharaman K."/>
            <person name="Thomas B.C."/>
            <person name="Malmstrom R."/>
            <person name="Stieglmeier M."/>
            <person name="Klingl A."/>
            <person name="Woyke T."/>
            <person name="Ryan C.M."/>
            <person name="Banfield J.F."/>
        </authorList>
    </citation>
    <scope>NUCLEOTIDE SEQUENCE [LARGE SCALE GENOMIC DNA]</scope>
</reference>
<dbReference type="PANTHER" id="PTHR43104:SF2">
    <property type="entry name" value="L-2-HYDROXYGLUTARATE DEHYDROGENASE, MITOCHONDRIAL"/>
    <property type="match status" value="1"/>
</dbReference>
<keyword evidence="3" id="KW-0274">FAD</keyword>
<dbReference type="GO" id="GO:0005737">
    <property type="term" value="C:cytoplasm"/>
    <property type="evidence" value="ECO:0007669"/>
    <property type="project" value="TreeGrafter"/>
</dbReference>
<name>A0A2H0UPN2_9BACT</name>
<sequence>MPLKRGNFECDVAIIGGGIIGTALLYTLAKYSNIKSIALFEKYPELARVNSSSTKNSQTLHFGDIETHFSIRKVRLVKEAAEYLAALLEKHKQGRLYRKFPKMLLAVGEKEITTLNERFQEIKNLFPKLQKIDAKEIARLEPRLIKGRPKNQPVIALYSPDGFAVRFGALARHFSREAQREKGKKIDVFLNEYLKTIQKDREGYLLKTSKRRLHAKVVVFAAGAHSLVFAKLLGYGKEKGILPIVGSFYYSRIPLLKTKVYTVQDPDLPFMPLHADPDINNPDETHIGPIPGIIPFLEKSKPSTLKGFLRTSVYSTKGVASLFALLGKPKVLNYSINSLLQHTPILGKHLFIKEARKIIPSLQLEE</sequence>
<keyword evidence="4" id="KW-0560">Oxidoreductase</keyword>
<accession>A0A2H0UPN2</accession>
<evidence type="ECO:0000256" key="4">
    <source>
        <dbReference type="ARBA" id="ARBA00023002"/>
    </source>
</evidence>
<comment type="cofactor">
    <cofactor evidence="1">
        <name>FAD</name>
        <dbReference type="ChEBI" id="CHEBI:57692"/>
    </cofactor>
</comment>
<evidence type="ECO:0000313" key="9">
    <source>
        <dbReference type="Proteomes" id="UP000229615"/>
    </source>
</evidence>
<dbReference type="InterPro" id="IPR036188">
    <property type="entry name" value="FAD/NAD-bd_sf"/>
</dbReference>
<evidence type="ECO:0000259" key="7">
    <source>
        <dbReference type="Pfam" id="PF01266"/>
    </source>
</evidence>
<dbReference type="Gene3D" id="3.30.9.10">
    <property type="entry name" value="D-Amino Acid Oxidase, subunit A, domain 2"/>
    <property type="match status" value="1"/>
</dbReference>
<dbReference type="InterPro" id="IPR006076">
    <property type="entry name" value="FAD-dep_OxRdtase"/>
</dbReference>
<proteinExistence type="inferred from homology"/>
<evidence type="ECO:0000256" key="1">
    <source>
        <dbReference type="ARBA" id="ARBA00001974"/>
    </source>
</evidence>
<organism evidence="8 9">
    <name type="scientific">Candidatus Harrisonbacteria bacterium CG10_big_fil_rev_8_21_14_0_10_44_23</name>
    <dbReference type="NCBI Taxonomy" id="1974585"/>
    <lineage>
        <taxon>Bacteria</taxon>
        <taxon>Candidatus Harrisoniibacteriota</taxon>
    </lineage>
</organism>
<comment type="similarity">
    <text evidence="5">Belongs to the L2HGDH family.</text>
</comment>
<dbReference type="Gene3D" id="3.50.50.60">
    <property type="entry name" value="FAD/NAD(P)-binding domain"/>
    <property type="match status" value="1"/>
</dbReference>
<protein>
    <submittedName>
        <fullName evidence="8">FAD-dependent oxidoreductase</fullName>
    </submittedName>
</protein>
<keyword evidence="6" id="KW-1133">Transmembrane helix</keyword>
<keyword evidence="6" id="KW-0472">Membrane</keyword>
<feature type="domain" description="FAD dependent oxidoreductase" evidence="7">
    <location>
        <begin position="11"/>
        <end position="255"/>
    </location>
</feature>
<dbReference type="SUPFAM" id="SSF51905">
    <property type="entry name" value="FAD/NAD(P)-binding domain"/>
    <property type="match status" value="1"/>
</dbReference>
<dbReference type="EMBL" id="PFBB01000031">
    <property type="protein sequence ID" value="PIR88343.1"/>
    <property type="molecule type" value="Genomic_DNA"/>
</dbReference>
<dbReference type="AlphaFoldDB" id="A0A2H0UPN2"/>
<keyword evidence="6" id="KW-0812">Transmembrane</keyword>
<evidence type="ECO:0000256" key="5">
    <source>
        <dbReference type="ARBA" id="ARBA00037941"/>
    </source>
</evidence>
<dbReference type="GO" id="GO:0047545">
    <property type="term" value="F:(S)-2-hydroxyglutarate dehydrogenase activity"/>
    <property type="evidence" value="ECO:0007669"/>
    <property type="project" value="TreeGrafter"/>
</dbReference>
<comment type="caution">
    <text evidence="8">The sequence shown here is derived from an EMBL/GenBank/DDBJ whole genome shotgun (WGS) entry which is preliminary data.</text>
</comment>
<evidence type="ECO:0000313" key="8">
    <source>
        <dbReference type="EMBL" id="PIR88343.1"/>
    </source>
</evidence>
<dbReference type="Pfam" id="PF01266">
    <property type="entry name" value="DAO"/>
    <property type="match status" value="1"/>
</dbReference>
<feature type="transmembrane region" description="Helical" evidence="6">
    <location>
        <begin position="12"/>
        <end position="29"/>
    </location>
</feature>
<dbReference type="PANTHER" id="PTHR43104">
    <property type="entry name" value="L-2-HYDROXYGLUTARATE DEHYDROGENASE, MITOCHONDRIAL"/>
    <property type="match status" value="1"/>
</dbReference>
<evidence type="ECO:0000256" key="2">
    <source>
        <dbReference type="ARBA" id="ARBA00022630"/>
    </source>
</evidence>
<dbReference type="Proteomes" id="UP000229615">
    <property type="component" value="Unassembled WGS sequence"/>
</dbReference>